<evidence type="ECO:0000256" key="5">
    <source>
        <dbReference type="ARBA" id="ARBA00023136"/>
    </source>
</evidence>
<gene>
    <name evidence="9" type="ORF">H9809_03700</name>
</gene>
<protein>
    <submittedName>
        <fullName evidence="9">ABC transporter permease</fullName>
    </submittedName>
</protein>
<dbReference type="GO" id="GO:0022857">
    <property type="term" value="F:transmembrane transporter activity"/>
    <property type="evidence" value="ECO:0007669"/>
    <property type="project" value="TreeGrafter"/>
</dbReference>
<evidence type="ECO:0000256" key="1">
    <source>
        <dbReference type="ARBA" id="ARBA00004651"/>
    </source>
</evidence>
<reference evidence="9" key="1">
    <citation type="journal article" date="2021" name="PeerJ">
        <title>Extensive microbial diversity within the chicken gut microbiome revealed by metagenomics and culture.</title>
        <authorList>
            <person name="Gilroy R."/>
            <person name="Ravi A."/>
            <person name="Getino M."/>
            <person name="Pursley I."/>
            <person name="Horton D.L."/>
            <person name="Alikhan N.F."/>
            <person name="Baker D."/>
            <person name="Gharbi K."/>
            <person name="Hall N."/>
            <person name="Watson M."/>
            <person name="Adriaenssens E.M."/>
            <person name="Foster-Nyarko E."/>
            <person name="Jarju S."/>
            <person name="Secka A."/>
            <person name="Antonio M."/>
            <person name="Oren A."/>
            <person name="Chaudhuri R.R."/>
            <person name="La Ragione R."/>
            <person name="Hildebrand F."/>
            <person name="Pallen M.J."/>
        </authorList>
    </citation>
    <scope>NUCLEOTIDE SEQUENCE</scope>
    <source>
        <strain evidence="9">1068</strain>
    </source>
</reference>
<dbReference type="InterPro" id="IPR050250">
    <property type="entry name" value="Macrolide_Exporter_MacB"/>
</dbReference>
<evidence type="ECO:0000256" key="7">
    <source>
        <dbReference type="SAM" id="Phobius"/>
    </source>
</evidence>
<feature type="transmembrane region" description="Helical" evidence="7">
    <location>
        <begin position="21"/>
        <end position="43"/>
    </location>
</feature>
<organism evidence="9 10">
    <name type="scientific">Candidatus Blautia pullicola</name>
    <dbReference type="NCBI Taxonomy" id="2838498"/>
    <lineage>
        <taxon>Bacteria</taxon>
        <taxon>Bacillati</taxon>
        <taxon>Bacillota</taxon>
        <taxon>Clostridia</taxon>
        <taxon>Lachnospirales</taxon>
        <taxon>Lachnospiraceae</taxon>
        <taxon>Blautia</taxon>
    </lineage>
</organism>
<dbReference type="PANTHER" id="PTHR30572">
    <property type="entry name" value="MEMBRANE COMPONENT OF TRANSPORTER-RELATED"/>
    <property type="match status" value="1"/>
</dbReference>
<accession>A0A9D2FQT5</accession>
<feature type="transmembrane region" description="Helical" evidence="7">
    <location>
        <begin position="242"/>
        <end position="260"/>
    </location>
</feature>
<evidence type="ECO:0000256" key="6">
    <source>
        <dbReference type="ARBA" id="ARBA00038076"/>
    </source>
</evidence>
<evidence type="ECO:0000259" key="8">
    <source>
        <dbReference type="Pfam" id="PF02687"/>
    </source>
</evidence>
<dbReference type="PANTHER" id="PTHR30572:SF4">
    <property type="entry name" value="ABC TRANSPORTER PERMEASE YTRF"/>
    <property type="match status" value="1"/>
</dbReference>
<evidence type="ECO:0000256" key="4">
    <source>
        <dbReference type="ARBA" id="ARBA00022989"/>
    </source>
</evidence>
<evidence type="ECO:0000256" key="3">
    <source>
        <dbReference type="ARBA" id="ARBA00022692"/>
    </source>
</evidence>
<dbReference type="Proteomes" id="UP000824056">
    <property type="component" value="Unassembled WGS sequence"/>
</dbReference>
<dbReference type="InterPro" id="IPR003838">
    <property type="entry name" value="ABC3_permease_C"/>
</dbReference>
<feature type="domain" description="ABC3 transporter permease C-terminal" evidence="8">
    <location>
        <begin position="244"/>
        <end position="367"/>
    </location>
</feature>
<comment type="similarity">
    <text evidence="6">Belongs to the ABC-4 integral membrane protein family.</text>
</comment>
<dbReference type="EMBL" id="DXBG01000090">
    <property type="protein sequence ID" value="HIZ64997.1"/>
    <property type="molecule type" value="Genomic_DNA"/>
</dbReference>
<proteinExistence type="inferred from homology"/>
<keyword evidence="2" id="KW-1003">Cell membrane</keyword>
<feature type="transmembrane region" description="Helical" evidence="7">
    <location>
        <begin position="416"/>
        <end position="437"/>
    </location>
</feature>
<dbReference type="Pfam" id="PF02687">
    <property type="entry name" value="FtsX"/>
    <property type="match status" value="1"/>
</dbReference>
<feature type="transmembrane region" description="Helical" evidence="7">
    <location>
        <begin position="295"/>
        <end position="317"/>
    </location>
</feature>
<sequence>MEGNEKNICLHRRFITTYKKHTAAVFFSFVLTLMLLTSMTILIQTNLHIGVLQDKTEFTPSDCYVDNLSQEQTEMLKGDLDIAWMALEQSQSALYERNRQRVFLTKTDSTGMTMMGKVTEGRLPQEENEVAAERWTLLNLGIEPEVNKSFTVLDQDTGQEKQLLLTGILTDIYANKKYGLLSLYGTLDREKQGTYLAYLKFQDNTDYEEKVKDLEQKLGVTEKDIKDCPARTDLRKLYDTEIKVLGCLFLVCMVVVYGIYRILALSRLGQYGVLRALGMKKKEVRNMLILEMYEIYLWAVPTGLAFGIAAAWLVMWASGDRDMRIYLLNEEVRFQMVVPGLEIFLCVVLLAFFIGVICFWTGKRMLKLPVISMISGEEEKKQANGDWFEIQKAKSKTGMLLRLSCKYIIRDRRTSGFLMLMISVAAVLFTCLAYKAYTLEIYRQDTREMYYLNGDYAMTMLYFDQTEQGISRENAEQIQELPEVSSAKTSSSLPIRVVDEENVGRNQEFYNRIMQSKLENYGYSDAGFDGENQVYKSLLCGYNDNALKALEPYVTEGKLDLESLGQDQIILSVLQMDSRGENQTPGFYKEGTPLMAIRQ</sequence>
<keyword evidence="4 7" id="KW-1133">Transmembrane helix</keyword>
<comment type="subcellular location">
    <subcellularLocation>
        <location evidence="1">Cell membrane</location>
        <topology evidence="1">Multi-pass membrane protein</topology>
    </subcellularLocation>
</comment>
<comment type="caution">
    <text evidence="9">The sequence shown here is derived from an EMBL/GenBank/DDBJ whole genome shotgun (WGS) entry which is preliminary data.</text>
</comment>
<dbReference type="GO" id="GO:0005886">
    <property type="term" value="C:plasma membrane"/>
    <property type="evidence" value="ECO:0007669"/>
    <property type="project" value="UniProtKB-SubCell"/>
</dbReference>
<evidence type="ECO:0000313" key="9">
    <source>
        <dbReference type="EMBL" id="HIZ64997.1"/>
    </source>
</evidence>
<evidence type="ECO:0000256" key="2">
    <source>
        <dbReference type="ARBA" id="ARBA00022475"/>
    </source>
</evidence>
<dbReference type="AlphaFoldDB" id="A0A9D2FQT5"/>
<keyword evidence="5 7" id="KW-0472">Membrane</keyword>
<reference evidence="9" key="2">
    <citation type="submission" date="2021-04" db="EMBL/GenBank/DDBJ databases">
        <authorList>
            <person name="Gilroy R."/>
        </authorList>
    </citation>
    <scope>NUCLEOTIDE SEQUENCE</scope>
    <source>
        <strain evidence="9">1068</strain>
    </source>
</reference>
<keyword evidence="3 7" id="KW-0812">Transmembrane</keyword>
<evidence type="ECO:0000313" key="10">
    <source>
        <dbReference type="Proteomes" id="UP000824056"/>
    </source>
</evidence>
<name>A0A9D2FQT5_9FIRM</name>
<feature type="transmembrane region" description="Helical" evidence="7">
    <location>
        <begin position="337"/>
        <end position="360"/>
    </location>
</feature>